<keyword evidence="7" id="KW-1133">Transmembrane helix</keyword>
<dbReference type="AlphaFoldDB" id="A0ABD3R2Z7"/>
<dbReference type="GO" id="GO:0042170">
    <property type="term" value="C:plastid membrane"/>
    <property type="evidence" value="ECO:0007669"/>
    <property type="project" value="UniProtKB-SubCell"/>
</dbReference>
<reference evidence="10 11" key="1">
    <citation type="submission" date="2024-12" db="EMBL/GenBank/DDBJ databases">
        <title>The unique morphological basis and parallel evolutionary history of personate flowers in Penstemon.</title>
        <authorList>
            <person name="Depatie T.H."/>
            <person name="Wessinger C.A."/>
        </authorList>
    </citation>
    <scope>NUCLEOTIDE SEQUENCE [LARGE SCALE GENOMIC DNA]</scope>
    <source>
        <strain evidence="10">WTNN_2</strain>
        <tissue evidence="10">Leaf</tissue>
    </source>
</reference>
<evidence type="ECO:0000256" key="2">
    <source>
        <dbReference type="ARBA" id="ARBA00009956"/>
    </source>
</evidence>
<keyword evidence="6" id="KW-0653">Protein transport</keyword>
<evidence type="ECO:0000256" key="7">
    <source>
        <dbReference type="ARBA" id="ARBA00022989"/>
    </source>
</evidence>
<keyword evidence="11" id="KW-1185">Reference proteome</keyword>
<keyword evidence="6" id="KW-0813">Transport</keyword>
<dbReference type="GO" id="GO:0015031">
    <property type="term" value="P:protein transport"/>
    <property type="evidence" value="ECO:0007669"/>
    <property type="project" value="UniProtKB-KW"/>
</dbReference>
<comment type="subunit">
    <text evidence="3">Part of the Tic complex.</text>
</comment>
<dbReference type="EMBL" id="JBJXBP010000544">
    <property type="protein sequence ID" value="KAL3807369.1"/>
    <property type="molecule type" value="Genomic_DNA"/>
</dbReference>
<evidence type="ECO:0000256" key="1">
    <source>
        <dbReference type="ARBA" id="ARBA00004446"/>
    </source>
</evidence>
<keyword evidence="7" id="KW-0472">Membrane</keyword>
<comment type="similarity">
    <text evidence="2">Belongs to the TIC214 family.</text>
</comment>
<evidence type="ECO:0000256" key="6">
    <source>
        <dbReference type="ARBA" id="ARBA00022927"/>
    </source>
</evidence>
<evidence type="ECO:0000313" key="10">
    <source>
        <dbReference type="EMBL" id="KAL3807369.1"/>
    </source>
</evidence>
<organism evidence="10 11">
    <name type="scientific">Penstemon smallii</name>
    <dbReference type="NCBI Taxonomy" id="265156"/>
    <lineage>
        <taxon>Eukaryota</taxon>
        <taxon>Viridiplantae</taxon>
        <taxon>Streptophyta</taxon>
        <taxon>Embryophyta</taxon>
        <taxon>Tracheophyta</taxon>
        <taxon>Spermatophyta</taxon>
        <taxon>Magnoliopsida</taxon>
        <taxon>eudicotyledons</taxon>
        <taxon>Gunneridae</taxon>
        <taxon>Pentapetalae</taxon>
        <taxon>asterids</taxon>
        <taxon>lamiids</taxon>
        <taxon>Lamiales</taxon>
        <taxon>Plantaginaceae</taxon>
        <taxon>Cheloneae</taxon>
        <taxon>Penstemon</taxon>
    </lineage>
</organism>
<name>A0ABD3R2Z7_9LAMI</name>
<protein>
    <recommendedName>
        <fullName evidence="4">Protein TIC 214</fullName>
    </recommendedName>
    <alternativeName>
        <fullName evidence="8">Translocon at the inner envelope membrane of chloroplasts 214</fullName>
    </alternativeName>
</protein>
<dbReference type="Pfam" id="PF05758">
    <property type="entry name" value="Ycf1"/>
    <property type="match status" value="1"/>
</dbReference>
<evidence type="ECO:0000313" key="11">
    <source>
        <dbReference type="Proteomes" id="UP001634393"/>
    </source>
</evidence>
<keyword evidence="5" id="KW-0812">Transmembrane</keyword>
<sequence length="129" mass="15346">MRNFSIQCFCWLVNWSHFIHEMYIRSNKYLVSELRNSMARIFSRIPSPILTKKLKETSKTKKGFRNQGTKQEQEGSTEEDPSPSFFLEERADPNKIDERRIRVNGRKMNFTFELQRLAIKIAPFLKSLI</sequence>
<comment type="caution">
    <text evidence="10">The sequence shown here is derived from an EMBL/GenBank/DDBJ whole genome shotgun (WGS) entry which is preliminary data.</text>
</comment>
<evidence type="ECO:0000256" key="4">
    <source>
        <dbReference type="ARBA" id="ARBA00016640"/>
    </source>
</evidence>
<evidence type="ECO:0000256" key="5">
    <source>
        <dbReference type="ARBA" id="ARBA00022692"/>
    </source>
</evidence>
<comment type="subcellular location">
    <subcellularLocation>
        <location evidence="1">Plastid membrane</location>
        <topology evidence="1">Multi-pass membrane protein</topology>
    </subcellularLocation>
</comment>
<evidence type="ECO:0000256" key="9">
    <source>
        <dbReference type="SAM" id="MobiDB-lite"/>
    </source>
</evidence>
<feature type="region of interest" description="Disordered" evidence="9">
    <location>
        <begin position="53"/>
        <end position="91"/>
    </location>
</feature>
<proteinExistence type="inferred from homology"/>
<accession>A0ABD3R2Z7</accession>
<evidence type="ECO:0000256" key="8">
    <source>
        <dbReference type="ARBA" id="ARBA00029978"/>
    </source>
</evidence>
<gene>
    <name evidence="10" type="ORF">ACJIZ3_000435</name>
</gene>
<evidence type="ECO:0000256" key="3">
    <source>
        <dbReference type="ARBA" id="ARBA00011510"/>
    </source>
</evidence>
<dbReference type="InterPro" id="IPR008896">
    <property type="entry name" value="TIC214"/>
</dbReference>
<dbReference type="Proteomes" id="UP001634393">
    <property type="component" value="Unassembled WGS sequence"/>
</dbReference>